<comment type="pathway">
    <text evidence="1 7">Cell wall biogenesis; peptidoglycan biosynthesis.</text>
</comment>
<gene>
    <name evidence="9" type="ORF">ACFQ3Q_05210</name>
</gene>
<dbReference type="Pfam" id="PF01471">
    <property type="entry name" value="PG_binding_1"/>
    <property type="match status" value="1"/>
</dbReference>
<dbReference type="InterPro" id="IPR005490">
    <property type="entry name" value="LD_TPept_cat_dom"/>
</dbReference>
<feature type="active site" description="Proton donor/acceptor" evidence="7">
    <location>
        <position position="456"/>
    </location>
</feature>
<organism evidence="9 10">
    <name type="scientific">Salegentibacter chungangensis</name>
    <dbReference type="NCBI Taxonomy" id="1335724"/>
    <lineage>
        <taxon>Bacteria</taxon>
        <taxon>Pseudomonadati</taxon>
        <taxon>Bacteroidota</taxon>
        <taxon>Flavobacteriia</taxon>
        <taxon>Flavobacteriales</taxon>
        <taxon>Flavobacteriaceae</taxon>
        <taxon>Salegentibacter</taxon>
    </lineage>
</organism>
<dbReference type="InterPro" id="IPR002477">
    <property type="entry name" value="Peptidoglycan-bd-like"/>
</dbReference>
<feature type="domain" description="L,D-TPase catalytic" evidence="8">
    <location>
        <begin position="326"/>
        <end position="515"/>
    </location>
</feature>
<keyword evidence="3" id="KW-0808">Transferase</keyword>
<dbReference type="CDD" id="cd16913">
    <property type="entry name" value="YkuD_like"/>
    <property type="match status" value="1"/>
</dbReference>
<evidence type="ECO:0000259" key="8">
    <source>
        <dbReference type="PROSITE" id="PS52029"/>
    </source>
</evidence>
<protein>
    <submittedName>
        <fullName evidence="9">Murein L,D-transpeptidase</fullName>
    </submittedName>
</protein>
<dbReference type="InterPro" id="IPR045380">
    <property type="entry name" value="LD_TPept_scaffold_dom"/>
</dbReference>
<reference evidence="10" key="1">
    <citation type="journal article" date="2019" name="Int. J. Syst. Evol. Microbiol.">
        <title>The Global Catalogue of Microorganisms (GCM) 10K type strain sequencing project: providing services to taxonomists for standard genome sequencing and annotation.</title>
        <authorList>
            <consortium name="The Broad Institute Genomics Platform"/>
            <consortium name="The Broad Institute Genome Sequencing Center for Infectious Disease"/>
            <person name="Wu L."/>
            <person name="Ma J."/>
        </authorList>
    </citation>
    <scope>NUCLEOTIDE SEQUENCE [LARGE SCALE GENOMIC DNA]</scope>
    <source>
        <strain evidence="10">CCUG 64793</strain>
    </source>
</reference>
<feature type="active site" description="Nucleophile" evidence="7">
    <location>
        <position position="475"/>
    </location>
</feature>
<accession>A0ABW3NQ15</accession>
<dbReference type="EMBL" id="JBHTLI010000001">
    <property type="protein sequence ID" value="MFD1095140.1"/>
    <property type="molecule type" value="Genomic_DNA"/>
</dbReference>
<dbReference type="Pfam" id="PF03734">
    <property type="entry name" value="YkuD"/>
    <property type="match status" value="1"/>
</dbReference>
<evidence type="ECO:0000256" key="7">
    <source>
        <dbReference type="PROSITE-ProRule" id="PRU01373"/>
    </source>
</evidence>
<dbReference type="PANTHER" id="PTHR41533">
    <property type="entry name" value="L,D-TRANSPEPTIDASE HI_1667-RELATED"/>
    <property type="match status" value="1"/>
</dbReference>
<dbReference type="Gene3D" id="2.40.440.10">
    <property type="entry name" value="L,D-transpeptidase catalytic domain-like"/>
    <property type="match status" value="1"/>
</dbReference>
<keyword evidence="4 7" id="KW-0133">Cell shape</keyword>
<dbReference type="Gene3D" id="1.10.101.10">
    <property type="entry name" value="PGBD-like superfamily/PGBD"/>
    <property type="match status" value="1"/>
</dbReference>
<evidence type="ECO:0000256" key="2">
    <source>
        <dbReference type="ARBA" id="ARBA00005992"/>
    </source>
</evidence>
<keyword evidence="6 7" id="KW-0961">Cell wall biogenesis/degradation</keyword>
<evidence type="ECO:0000256" key="5">
    <source>
        <dbReference type="ARBA" id="ARBA00022984"/>
    </source>
</evidence>
<evidence type="ECO:0000256" key="1">
    <source>
        <dbReference type="ARBA" id="ARBA00004752"/>
    </source>
</evidence>
<comment type="similarity">
    <text evidence="2">Belongs to the YkuD family.</text>
</comment>
<dbReference type="InterPro" id="IPR036365">
    <property type="entry name" value="PGBD-like_sf"/>
</dbReference>
<evidence type="ECO:0000313" key="10">
    <source>
        <dbReference type="Proteomes" id="UP001597131"/>
    </source>
</evidence>
<keyword evidence="10" id="KW-1185">Reference proteome</keyword>
<dbReference type="InterPro" id="IPR036366">
    <property type="entry name" value="PGBDSf"/>
</dbReference>
<dbReference type="SUPFAM" id="SSF47090">
    <property type="entry name" value="PGBD-like"/>
    <property type="match status" value="1"/>
</dbReference>
<keyword evidence="5 7" id="KW-0573">Peptidoglycan synthesis</keyword>
<evidence type="ECO:0000256" key="6">
    <source>
        <dbReference type="ARBA" id="ARBA00023316"/>
    </source>
</evidence>
<dbReference type="PROSITE" id="PS51257">
    <property type="entry name" value="PROKAR_LIPOPROTEIN"/>
    <property type="match status" value="1"/>
</dbReference>
<dbReference type="PROSITE" id="PS52029">
    <property type="entry name" value="LD_TPASE"/>
    <property type="match status" value="1"/>
</dbReference>
<sequence>MILIKNLTRLFLIASVMLACNDSEKTGNKNPVQGSEASEVRIVKELTSSGKIKNLLEKVSDSTYTGKLELDNFKEVSEFYEARDNEPIWNDPILRKSLLSQVDSAKNEGLFPEDYHREYLYNSLENIGTLNIEQLNELELGLTDAYFSLAGDLSTGKLDPKKLYSIWDIKSYSPNLFKLLDSALTKQDIQWALDSVKPKHLVYQGLKKSLKEYEVLKDSEKEITRISLGKLVRPGEIDPRIPRIKKRLQELNLISTIINPDSLSTTYNRNIEEGIRTFQKQSDLEIDGIIGNTTIENLNKNYEDRYNQILANLERWRWHPRDFGDHYIIINIANYRLHIIKDKDTVGTHKTMVGTEARKTPVFSKDLGYVVYNPTWTIPPTIKKRDVIPSATKDPSYLKKKKLNVYDRDGNKLDPSTIDWSSPEALRYTYRQNAGSTNPLGRVKIIYPNRYMIYLHDTPSQSLFNKNKRAQSSGCVRVENAIPLSKYLLSDQEKYSEEKIEEVIASGKTTEIKITQPIQIHHLYWTAWREKGITHFADDVYHLDEEIFSKLKN</sequence>
<dbReference type="SUPFAM" id="SSF141523">
    <property type="entry name" value="L,D-transpeptidase catalytic domain-like"/>
    <property type="match status" value="1"/>
</dbReference>
<dbReference type="InterPro" id="IPR052905">
    <property type="entry name" value="LD-transpeptidase_YkuD-like"/>
</dbReference>
<name>A0ABW3NQ15_9FLAO</name>
<dbReference type="Proteomes" id="UP001597131">
    <property type="component" value="Unassembled WGS sequence"/>
</dbReference>
<evidence type="ECO:0000256" key="4">
    <source>
        <dbReference type="ARBA" id="ARBA00022960"/>
    </source>
</evidence>
<dbReference type="PANTHER" id="PTHR41533:SF2">
    <property type="entry name" value="BLR7131 PROTEIN"/>
    <property type="match status" value="1"/>
</dbReference>
<evidence type="ECO:0000256" key="3">
    <source>
        <dbReference type="ARBA" id="ARBA00022679"/>
    </source>
</evidence>
<dbReference type="Pfam" id="PF20142">
    <property type="entry name" value="Scaffold"/>
    <property type="match status" value="1"/>
</dbReference>
<comment type="caution">
    <text evidence="9">The sequence shown here is derived from an EMBL/GenBank/DDBJ whole genome shotgun (WGS) entry which is preliminary data.</text>
</comment>
<evidence type="ECO:0000313" key="9">
    <source>
        <dbReference type="EMBL" id="MFD1095140.1"/>
    </source>
</evidence>
<proteinExistence type="inferred from homology"/>
<dbReference type="InterPro" id="IPR038063">
    <property type="entry name" value="Transpep_catalytic_dom"/>
</dbReference>
<dbReference type="RefSeq" id="WP_380743622.1">
    <property type="nucleotide sequence ID" value="NZ_JBHTLI010000001.1"/>
</dbReference>